<dbReference type="PROSITE" id="PS51257">
    <property type="entry name" value="PROKAR_LIPOPROTEIN"/>
    <property type="match status" value="1"/>
</dbReference>
<name>A0A419SNT5_9BACL</name>
<proteinExistence type="inferred from homology"/>
<keyword evidence="2" id="KW-0813">Transport</keyword>
<dbReference type="PANTHER" id="PTHR30061:SF50">
    <property type="entry name" value="MALTOSE_MALTODEXTRIN-BINDING PERIPLASMIC PROTEIN"/>
    <property type="match status" value="1"/>
</dbReference>
<reference evidence="5 6" key="1">
    <citation type="submission" date="2016-08" db="EMBL/GenBank/DDBJ databases">
        <title>Novel Firmicute Genomes.</title>
        <authorList>
            <person name="Poppleton D.I."/>
            <person name="Gribaldo S."/>
        </authorList>
    </citation>
    <scope>NUCLEOTIDE SEQUENCE [LARGE SCALE GENOMIC DNA]</scope>
    <source>
        <strain evidence="5 6">RAOx-1</strain>
    </source>
</reference>
<dbReference type="InterPro" id="IPR006059">
    <property type="entry name" value="SBP"/>
</dbReference>
<dbReference type="GO" id="GO:0015768">
    <property type="term" value="P:maltose transport"/>
    <property type="evidence" value="ECO:0007669"/>
    <property type="project" value="TreeGrafter"/>
</dbReference>
<evidence type="ECO:0000256" key="1">
    <source>
        <dbReference type="ARBA" id="ARBA00008520"/>
    </source>
</evidence>
<feature type="signal peptide" evidence="4">
    <location>
        <begin position="1"/>
        <end position="23"/>
    </location>
</feature>
<sequence length="424" mass="47929">MNKKTGAVYLTFLIALLTLVGCGGGNQQSPASEESESDQTAIKVWVMGSDEYWRTYHDELVDRFTKDNPMIQVELEYIPWNEGEKKLITAAANESLPDVSTIAGRWTAQMAEMDVLEPLNNFYKDDYPEQFVKAAWDTTQYKGKTWGLPVGFTTTGLFYRSDWLEQAGFEQAPATWEEFVEVSKSFTKDGHYGFGLVGYNGMETTMFWAPFLWSNGGEFLTSDLKQAAFNEPEAVEALQFYVDLYREHKVAPEGSINNQRQDSQDLFLTGSVGMTTVGPWFPKFLEKDAPNLAFGIAPYPVKKKAANLGTADHIVMFNTSNKKEAAWKFIDFFTNEENDKKWAKYQGFIPYRKANIENNEMANDPNFQLFFDVAKDSVSYPVLPEWPQIDQAVAEAIQKALMGEKTPKQALDEAAETVNALLNQ</sequence>
<dbReference type="PANTHER" id="PTHR30061">
    <property type="entry name" value="MALTOSE-BINDING PERIPLASMIC PROTEIN"/>
    <property type="match status" value="1"/>
</dbReference>
<evidence type="ECO:0000256" key="4">
    <source>
        <dbReference type="SAM" id="SignalP"/>
    </source>
</evidence>
<dbReference type="GO" id="GO:1901982">
    <property type="term" value="F:maltose binding"/>
    <property type="evidence" value="ECO:0007669"/>
    <property type="project" value="TreeGrafter"/>
</dbReference>
<protein>
    <recommendedName>
        <fullName evidence="7">ABC transporter substrate-binding protein</fullName>
    </recommendedName>
</protein>
<dbReference type="Proteomes" id="UP000284219">
    <property type="component" value="Unassembled WGS sequence"/>
</dbReference>
<gene>
    <name evidence="5" type="ORF">BEP19_03255</name>
</gene>
<keyword evidence="6" id="KW-1185">Reference proteome</keyword>
<evidence type="ECO:0000313" key="6">
    <source>
        <dbReference type="Proteomes" id="UP000284219"/>
    </source>
</evidence>
<evidence type="ECO:0000313" key="5">
    <source>
        <dbReference type="EMBL" id="RKD25956.1"/>
    </source>
</evidence>
<dbReference type="EMBL" id="MCHY01000006">
    <property type="protein sequence ID" value="RKD25956.1"/>
    <property type="molecule type" value="Genomic_DNA"/>
</dbReference>
<evidence type="ECO:0000256" key="2">
    <source>
        <dbReference type="ARBA" id="ARBA00022448"/>
    </source>
</evidence>
<comment type="caution">
    <text evidence="5">The sequence shown here is derived from an EMBL/GenBank/DDBJ whole genome shotgun (WGS) entry which is preliminary data.</text>
</comment>
<dbReference type="Pfam" id="PF01547">
    <property type="entry name" value="SBP_bac_1"/>
    <property type="match status" value="1"/>
</dbReference>
<feature type="chain" id="PRO_5039202251" description="ABC transporter substrate-binding protein" evidence="4">
    <location>
        <begin position="24"/>
        <end position="424"/>
    </location>
</feature>
<dbReference type="RefSeq" id="WP_170145258.1">
    <property type="nucleotide sequence ID" value="NZ_MCHY01000006.1"/>
</dbReference>
<dbReference type="GO" id="GO:0042956">
    <property type="term" value="P:maltodextrin transmembrane transport"/>
    <property type="evidence" value="ECO:0007669"/>
    <property type="project" value="TreeGrafter"/>
</dbReference>
<evidence type="ECO:0000256" key="3">
    <source>
        <dbReference type="ARBA" id="ARBA00022729"/>
    </source>
</evidence>
<dbReference type="SUPFAM" id="SSF53850">
    <property type="entry name" value="Periplasmic binding protein-like II"/>
    <property type="match status" value="1"/>
</dbReference>
<dbReference type="GO" id="GO:0055052">
    <property type="term" value="C:ATP-binding cassette (ABC) transporter complex, substrate-binding subunit-containing"/>
    <property type="evidence" value="ECO:0007669"/>
    <property type="project" value="TreeGrafter"/>
</dbReference>
<accession>A0A419SNT5</accession>
<dbReference type="Gene3D" id="3.40.190.10">
    <property type="entry name" value="Periplasmic binding protein-like II"/>
    <property type="match status" value="2"/>
</dbReference>
<dbReference type="CDD" id="cd14748">
    <property type="entry name" value="PBP2_UgpB"/>
    <property type="match status" value="1"/>
</dbReference>
<organism evidence="5 6">
    <name type="scientific">Ammoniphilus oxalaticus</name>
    <dbReference type="NCBI Taxonomy" id="66863"/>
    <lineage>
        <taxon>Bacteria</taxon>
        <taxon>Bacillati</taxon>
        <taxon>Bacillota</taxon>
        <taxon>Bacilli</taxon>
        <taxon>Bacillales</taxon>
        <taxon>Paenibacillaceae</taxon>
        <taxon>Aneurinibacillus group</taxon>
        <taxon>Ammoniphilus</taxon>
    </lineage>
</organism>
<keyword evidence="3 4" id="KW-0732">Signal</keyword>
<evidence type="ECO:0008006" key="7">
    <source>
        <dbReference type="Google" id="ProtNLM"/>
    </source>
</evidence>
<comment type="similarity">
    <text evidence="1">Belongs to the bacterial solute-binding protein 1 family.</text>
</comment>
<dbReference type="AlphaFoldDB" id="A0A419SNT5"/>